<dbReference type="PANTHER" id="PTHR47790:SF2">
    <property type="entry name" value="TRNA_TMRNA (URACIL-C(5))-METHYLTRANSFERASE"/>
    <property type="match status" value="1"/>
</dbReference>
<comment type="function">
    <text evidence="7">Dual-specificity methyltransferase that catalyzes the formation of 5-methyluridine at position 54 (m5U54) in all tRNAs, and that of position 341 (m5U341) in tmRNA (transfer-mRNA).</text>
</comment>
<dbReference type="Proteomes" id="UP000199058">
    <property type="component" value="Unassembled WGS sequence"/>
</dbReference>
<keyword evidence="4 7" id="KW-0819">tRNA processing</keyword>
<dbReference type="RefSeq" id="WP_091961539.1">
    <property type="nucleotide sequence ID" value="NZ_FOLH01000003.1"/>
</dbReference>
<dbReference type="FunFam" id="2.40.50.1070:FF:000001">
    <property type="entry name" value="tRNA/tmRNA (uracil-C(5))-methyltransferase"/>
    <property type="match status" value="1"/>
</dbReference>
<name>A0A1I1GT30_9GAMM</name>
<accession>A0A1I1GT30</accession>
<dbReference type="Gene3D" id="3.40.50.150">
    <property type="entry name" value="Vaccinia Virus protein VP39"/>
    <property type="match status" value="1"/>
</dbReference>
<evidence type="ECO:0000256" key="2">
    <source>
        <dbReference type="ARBA" id="ARBA00022679"/>
    </source>
</evidence>
<dbReference type="InterPro" id="IPR011869">
    <property type="entry name" value="TrmA_MeTrfase"/>
</dbReference>
<sequence>MASTLPQVTPELYPQLLDAKAQRLKALFQAFNPPELEVFASPPSHYRMRTEFRVWHEGEDLFYIMFEVGEDPKKDRRQVRMDNYPVASEAINDLMPKLLDAIRDRPLLRRKLFQVEFLGSLSGEMLISMIYHRKLDEEWEVAARQLQDELGVMLIGRARKQKIVLERDYVLEKLQVGERQLTYKQVEGSFTQPNARVCEQMLAWARDVSAPLEAPVGAQSLRDQHLRDLVELYCGNGNFTLALAENFRKLLGTEISRTSVAAGQYNIEANGIDNVRIERMSAEDFSAGLQDPESKAAVKFNLAEYDFSTVLVDPPRAGLDAATLEQVSRYERIIYISCNPETLAENLETLSKTHSIQRFAFFDQFPYTDHAEAGVYLVKR</sequence>
<evidence type="ECO:0000256" key="7">
    <source>
        <dbReference type="HAMAP-Rule" id="MF_01011"/>
    </source>
</evidence>
<dbReference type="PROSITE" id="PS01230">
    <property type="entry name" value="TRMA_1"/>
    <property type="match status" value="1"/>
</dbReference>
<dbReference type="InterPro" id="IPR029063">
    <property type="entry name" value="SAM-dependent_MTases_sf"/>
</dbReference>
<dbReference type="GO" id="GO:0030697">
    <property type="term" value="F:tRNA (uracil(54)-C5)-methyltransferase activity, S-adenosyl methionine-dependent"/>
    <property type="evidence" value="ECO:0007669"/>
    <property type="project" value="UniProtKB-UniRule"/>
</dbReference>
<evidence type="ECO:0000256" key="5">
    <source>
        <dbReference type="ARBA" id="ARBA00051255"/>
    </source>
</evidence>
<evidence type="ECO:0000256" key="4">
    <source>
        <dbReference type="ARBA" id="ARBA00022694"/>
    </source>
</evidence>
<protein>
    <recommendedName>
        <fullName evidence="7">tRNA/tmRNA (uracil-C(5))-methyltransferase</fullName>
        <ecNumber evidence="7">2.1.1.35</ecNumber>
    </recommendedName>
    <alternativeName>
        <fullName evidence="7">tRNA (uracil(54)-C(5))-methyltransferase</fullName>
    </alternativeName>
    <alternativeName>
        <fullName evidence="7">tRNA(m5U54)-methyltransferase</fullName>
        <shortName evidence="7">RUMT</shortName>
    </alternativeName>
    <alternativeName>
        <fullName evidence="7">tmRNA (uracil(341)-C(5))-methyltransferase</fullName>
    </alternativeName>
</protein>
<dbReference type="SUPFAM" id="SSF53335">
    <property type="entry name" value="S-adenosyl-L-methionine-dependent methyltransferases"/>
    <property type="match status" value="1"/>
</dbReference>
<dbReference type="EC" id="2.1.1.35" evidence="7"/>
<feature type="binding site" evidence="7 8">
    <location>
        <position position="233"/>
    </location>
    <ligand>
        <name>S-adenosyl-L-methionine</name>
        <dbReference type="ChEBI" id="CHEBI:59789"/>
    </ligand>
</feature>
<feature type="binding site" evidence="7 8">
    <location>
        <position position="254"/>
    </location>
    <ligand>
        <name>S-adenosyl-L-methionine</name>
        <dbReference type="ChEBI" id="CHEBI:59789"/>
    </ligand>
</feature>
<dbReference type="GO" id="GO:0019843">
    <property type="term" value="F:rRNA binding"/>
    <property type="evidence" value="ECO:0007669"/>
    <property type="project" value="TreeGrafter"/>
</dbReference>
<evidence type="ECO:0000256" key="8">
    <source>
        <dbReference type="PROSITE-ProRule" id="PRU01024"/>
    </source>
</evidence>
<keyword evidence="1 7" id="KW-0489">Methyltransferase</keyword>
<dbReference type="InterPro" id="IPR010280">
    <property type="entry name" value="U5_MeTrfase_fam"/>
</dbReference>
<dbReference type="GO" id="GO:0030488">
    <property type="term" value="P:tRNA methylation"/>
    <property type="evidence" value="ECO:0007669"/>
    <property type="project" value="UniProtKB-UniRule"/>
</dbReference>
<feature type="binding site" evidence="7 8">
    <location>
        <position position="313"/>
    </location>
    <ligand>
        <name>S-adenosyl-L-methionine</name>
        <dbReference type="ChEBI" id="CHEBI:59789"/>
    </ligand>
</feature>
<dbReference type="InterPro" id="IPR030390">
    <property type="entry name" value="MeTrfase_TrmA_AS"/>
</dbReference>
<dbReference type="HAMAP" id="MF_01011">
    <property type="entry name" value="RNA_methyltr_TrmA"/>
    <property type="match status" value="1"/>
</dbReference>
<organism evidence="10 11">
    <name type="scientific">Marinospirillum celere</name>
    <dbReference type="NCBI Taxonomy" id="1122252"/>
    <lineage>
        <taxon>Bacteria</taxon>
        <taxon>Pseudomonadati</taxon>
        <taxon>Pseudomonadota</taxon>
        <taxon>Gammaproteobacteria</taxon>
        <taxon>Oceanospirillales</taxon>
        <taxon>Oceanospirillaceae</taxon>
        <taxon>Marinospirillum</taxon>
    </lineage>
</organism>
<dbReference type="CDD" id="cd02440">
    <property type="entry name" value="AdoMet_MTases"/>
    <property type="match status" value="1"/>
</dbReference>
<reference evidence="10 11" key="1">
    <citation type="submission" date="2016-10" db="EMBL/GenBank/DDBJ databases">
        <authorList>
            <person name="de Groot N.N."/>
        </authorList>
    </citation>
    <scope>NUCLEOTIDE SEQUENCE [LARGE SCALE GENOMIC DNA]</scope>
    <source>
        <strain evidence="10 11">DSM 18438</strain>
    </source>
</reference>
<evidence type="ECO:0000256" key="6">
    <source>
        <dbReference type="ARBA" id="ARBA00052788"/>
    </source>
</evidence>
<evidence type="ECO:0000256" key="1">
    <source>
        <dbReference type="ARBA" id="ARBA00022603"/>
    </source>
</evidence>
<comment type="similarity">
    <text evidence="7">Belongs to the class I-like SAM-binding methyltransferase superfamily. RNA M5U methyltransferase family. TrmA subfamily.</text>
</comment>
<dbReference type="FunFam" id="3.40.50.150:FF:000012">
    <property type="entry name" value="tRNA/tmRNA (uracil-C(5))-methyltransferase"/>
    <property type="match status" value="1"/>
</dbReference>
<dbReference type="Gene3D" id="2.40.50.1070">
    <property type="match status" value="1"/>
</dbReference>
<dbReference type="STRING" id="1122252.SAMN05660443_1536"/>
<dbReference type="Pfam" id="PF05958">
    <property type="entry name" value="tRNA_U5-meth_tr"/>
    <property type="match status" value="1"/>
</dbReference>
<evidence type="ECO:0000256" key="3">
    <source>
        <dbReference type="ARBA" id="ARBA00022691"/>
    </source>
</evidence>
<feature type="active site" description="Proton acceptor" evidence="7">
    <location>
        <position position="372"/>
    </location>
</feature>
<gene>
    <name evidence="7" type="primary">trmA</name>
    <name evidence="10" type="ORF">SAMN05660443_1536</name>
</gene>
<keyword evidence="11" id="KW-1185">Reference proteome</keyword>
<proteinExistence type="inferred from homology"/>
<dbReference type="GO" id="GO:0005829">
    <property type="term" value="C:cytosol"/>
    <property type="evidence" value="ECO:0007669"/>
    <property type="project" value="TreeGrafter"/>
</dbReference>
<feature type="active site" description="Nucleophile" evidence="7 8">
    <location>
        <position position="338"/>
    </location>
</feature>
<comment type="catalytic activity">
    <reaction evidence="6 7">
        <text>uridine(54) in tRNA + S-adenosyl-L-methionine = 5-methyluridine(54) in tRNA + S-adenosyl-L-homocysteine + H(+)</text>
        <dbReference type="Rhea" id="RHEA:42712"/>
        <dbReference type="Rhea" id="RHEA-COMP:10167"/>
        <dbReference type="Rhea" id="RHEA-COMP:10193"/>
        <dbReference type="ChEBI" id="CHEBI:15378"/>
        <dbReference type="ChEBI" id="CHEBI:57856"/>
        <dbReference type="ChEBI" id="CHEBI:59789"/>
        <dbReference type="ChEBI" id="CHEBI:65315"/>
        <dbReference type="ChEBI" id="CHEBI:74447"/>
        <dbReference type="EC" id="2.1.1.35"/>
    </reaction>
</comment>
<evidence type="ECO:0000313" key="11">
    <source>
        <dbReference type="Proteomes" id="UP000199058"/>
    </source>
</evidence>
<dbReference type="EMBL" id="FOLH01000003">
    <property type="protein sequence ID" value="SFC13018.1"/>
    <property type="molecule type" value="Genomic_DNA"/>
</dbReference>
<feature type="binding site" evidence="7 8">
    <location>
        <position position="192"/>
    </location>
    <ligand>
        <name>S-adenosyl-L-methionine</name>
        <dbReference type="ChEBI" id="CHEBI:59789"/>
    </ligand>
</feature>
<dbReference type="OrthoDB" id="9804590at2"/>
<dbReference type="NCBIfam" id="TIGR02143">
    <property type="entry name" value="trmA_only"/>
    <property type="match status" value="1"/>
</dbReference>
<feature type="binding site" evidence="7">
    <location>
        <position position="238"/>
    </location>
    <ligand>
        <name>S-adenosyl-L-methionine</name>
        <dbReference type="ChEBI" id="CHEBI:59789"/>
    </ligand>
</feature>
<dbReference type="PANTHER" id="PTHR47790">
    <property type="entry name" value="TRNA/TMRNA (URACIL-C(5))-METHYLTRANSFERASE"/>
    <property type="match status" value="1"/>
</dbReference>
<dbReference type="GO" id="GO:0000049">
    <property type="term" value="F:tRNA binding"/>
    <property type="evidence" value="ECO:0007669"/>
    <property type="project" value="TreeGrafter"/>
</dbReference>
<dbReference type="AlphaFoldDB" id="A0A1I1GT30"/>
<keyword evidence="3 7" id="KW-0949">S-adenosyl-L-methionine</keyword>
<comment type="catalytic activity">
    <reaction evidence="5 7">
        <text>uridine(341) in tmRNA + S-adenosyl-L-methionine = 5-methyluridine(341) in tmRNA + S-adenosyl-L-homocysteine + H(+)</text>
        <dbReference type="Rhea" id="RHEA:43612"/>
        <dbReference type="Rhea" id="RHEA-COMP:10630"/>
        <dbReference type="Rhea" id="RHEA-COMP:10631"/>
        <dbReference type="ChEBI" id="CHEBI:15378"/>
        <dbReference type="ChEBI" id="CHEBI:57856"/>
        <dbReference type="ChEBI" id="CHEBI:59789"/>
        <dbReference type="ChEBI" id="CHEBI:65315"/>
        <dbReference type="ChEBI" id="CHEBI:74447"/>
    </reaction>
</comment>
<evidence type="ECO:0000256" key="9">
    <source>
        <dbReference type="PROSITE-ProRule" id="PRU10015"/>
    </source>
</evidence>
<evidence type="ECO:0000313" key="10">
    <source>
        <dbReference type="EMBL" id="SFC13018.1"/>
    </source>
</evidence>
<keyword evidence="2 7" id="KW-0808">Transferase</keyword>
<feature type="active site" evidence="9">
    <location>
        <position position="338"/>
    </location>
</feature>
<dbReference type="PROSITE" id="PS51687">
    <property type="entry name" value="SAM_MT_RNA_M5U"/>
    <property type="match status" value="1"/>
</dbReference>